<keyword evidence="3" id="KW-0653">Protein transport</keyword>
<dbReference type="InterPro" id="IPR040842">
    <property type="entry name" value="SNX17/31_FERM"/>
</dbReference>
<evidence type="ECO:0000259" key="6">
    <source>
        <dbReference type="PROSITE" id="PS50195"/>
    </source>
</evidence>
<keyword evidence="8" id="KW-1185">Reference proteome</keyword>
<accession>A0A8C5Q6C5</accession>
<reference evidence="7" key="2">
    <citation type="submission" date="2025-09" db="UniProtKB">
        <authorList>
            <consortium name="Ensembl"/>
        </authorList>
    </citation>
    <scope>IDENTIFICATION</scope>
</reference>
<dbReference type="GO" id="GO:0035091">
    <property type="term" value="F:phosphatidylinositol binding"/>
    <property type="evidence" value="ECO:0007669"/>
    <property type="project" value="InterPro"/>
</dbReference>
<comment type="function">
    <text evidence="4">May be involved in protein trafficking.</text>
</comment>
<dbReference type="Gene3D" id="1.20.80.60">
    <property type="match status" value="1"/>
</dbReference>
<dbReference type="Ensembl" id="ENSLLET00000033908.1">
    <property type="protein sequence ID" value="ENSLLEP00000032647.1"/>
    <property type="gene ID" value="ENSLLEG00000020694.1"/>
</dbReference>
<dbReference type="InterPro" id="IPR036871">
    <property type="entry name" value="PX_dom_sf"/>
</dbReference>
<evidence type="ECO:0000256" key="4">
    <source>
        <dbReference type="ARBA" id="ARBA00057444"/>
    </source>
</evidence>
<dbReference type="PANTHER" id="PTHR12431">
    <property type="entry name" value="SORTING NEXIN 17 AND 27"/>
    <property type="match status" value="1"/>
</dbReference>
<evidence type="ECO:0000313" key="7">
    <source>
        <dbReference type="Ensembl" id="ENSLLEP00000032647.1"/>
    </source>
</evidence>
<dbReference type="OrthoDB" id="5772781at2759"/>
<dbReference type="SUPFAM" id="SSF64268">
    <property type="entry name" value="PX domain"/>
    <property type="match status" value="1"/>
</dbReference>
<evidence type="ECO:0000256" key="5">
    <source>
        <dbReference type="ARBA" id="ARBA00071903"/>
    </source>
</evidence>
<dbReference type="GeneTree" id="ENSGT00950000183212"/>
<name>A0A8C5Q6C5_9ANUR</name>
<dbReference type="GO" id="GO:0032456">
    <property type="term" value="P:endocytic recycling"/>
    <property type="evidence" value="ECO:0007669"/>
    <property type="project" value="TreeGrafter"/>
</dbReference>
<evidence type="ECO:0000256" key="1">
    <source>
        <dbReference type="ARBA" id="ARBA00010883"/>
    </source>
</evidence>
<keyword evidence="2" id="KW-0813">Transport</keyword>
<dbReference type="Pfam" id="PF21273">
    <property type="entry name" value="SNX17-27-31_F1_FERM"/>
    <property type="match status" value="1"/>
</dbReference>
<sequence>MHINIPVTEEVQDSLGARFVLYSVHLEGILLFKVRYSDLHLWDEQLHRVFGNLLPTFPPKYFLAMTNSMAEERRLQLEQYLQQLVSDPVISNSEIFIDFIKKLQMETFKMPTVDLILKVYLPDGTQIKVDALTMDTAEQVLKSALYKIGLSRELMEYFSLFITHREYNGDITVVKQIADFELPFITIWNMDGETFQIDIRKCYMNPATDAMLMGCTTAIHLLYVQAVQEFTMNWSRPTDEQRQKLQHLLEAHDEVKFLHLIQEVESYGHVQLRPCTSNYPEPGTSVTVSVGYVDTHCCFQTSNGNQEILQLRTSAVTCWNVQMCQSDTEDAGVDSKHHLEFTFEYNQGETKQCITLRTDQAFLLSTCLKKILFEQPVVGTKEAMEIQVERKTIFSKKFNQKHKPSGDHGKEVLLSKTMDNVVFDGFTDINL</sequence>
<evidence type="ECO:0000313" key="8">
    <source>
        <dbReference type="Proteomes" id="UP000694569"/>
    </source>
</evidence>
<dbReference type="Gene3D" id="3.30.1520.10">
    <property type="entry name" value="Phox-like domain"/>
    <property type="match status" value="1"/>
</dbReference>
<dbReference type="Pfam" id="PF00787">
    <property type="entry name" value="PX"/>
    <property type="match status" value="1"/>
</dbReference>
<dbReference type="FunFam" id="3.30.1520.10:FF:000008">
    <property type="entry name" value="Sorting nexin-17 isoform1"/>
    <property type="match status" value="1"/>
</dbReference>
<dbReference type="PANTHER" id="PTHR12431:SF15">
    <property type="entry name" value="SORTING NEXIN-31"/>
    <property type="match status" value="1"/>
</dbReference>
<dbReference type="FunFam" id="1.20.80.60:FF:000001">
    <property type="entry name" value="Sorting nexin-17 isoform1"/>
    <property type="match status" value="1"/>
</dbReference>
<feature type="domain" description="PX" evidence="6">
    <location>
        <begin position="1"/>
        <end position="107"/>
    </location>
</feature>
<dbReference type="GO" id="GO:0006886">
    <property type="term" value="P:intracellular protein transport"/>
    <property type="evidence" value="ECO:0007669"/>
    <property type="project" value="TreeGrafter"/>
</dbReference>
<dbReference type="SMART" id="SM00312">
    <property type="entry name" value="PX"/>
    <property type="match status" value="1"/>
</dbReference>
<evidence type="ECO:0000256" key="2">
    <source>
        <dbReference type="ARBA" id="ARBA00022448"/>
    </source>
</evidence>
<reference evidence="7" key="1">
    <citation type="submission" date="2025-08" db="UniProtKB">
        <authorList>
            <consortium name="Ensembl"/>
        </authorList>
    </citation>
    <scope>IDENTIFICATION</scope>
</reference>
<dbReference type="InterPro" id="IPR011993">
    <property type="entry name" value="PH-like_dom_sf"/>
</dbReference>
<organism evidence="7 8">
    <name type="scientific">Leptobrachium leishanense</name>
    <name type="common">Leishan spiny toad</name>
    <dbReference type="NCBI Taxonomy" id="445787"/>
    <lineage>
        <taxon>Eukaryota</taxon>
        <taxon>Metazoa</taxon>
        <taxon>Chordata</taxon>
        <taxon>Craniata</taxon>
        <taxon>Vertebrata</taxon>
        <taxon>Euteleostomi</taxon>
        <taxon>Amphibia</taxon>
        <taxon>Batrachia</taxon>
        <taxon>Anura</taxon>
        <taxon>Pelobatoidea</taxon>
        <taxon>Megophryidae</taxon>
        <taxon>Leptobrachium</taxon>
    </lineage>
</organism>
<dbReference type="InterPro" id="IPR048763">
    <property type="entry name" value="SNX17-31_FERM_F1"/>
</dbReference>
<dbReference type="Pfam" id="PF18116">
    <property type="entry name" value="SNX17_FERM_C"/>
    <property type="match status" value="1"/>
</dbReference>
<dbReference type="Gene3D" id="3.10.20.90">
    <property type="entry name" value="Phosphatidylinositol 3-kinase Catalytic Subunit, Chain A, domain 1"/>
    <property type="match status" value="1"/>
</dbReference>
<dbReference type="Proteomes" id="UP000694569">
    <property type="component" value="Unplaced"/>
</dbReference>
<dbReference type="PROSITE" id="PS50195">
    <property type="entry name" value="PX"/>
    <property type="match status" value="1"/>
</dbReference>
<dbReference type="GO" id="GO:0005769">
    <property type="term" value="C:early endosome"/>
    <property type="evidence" value="ECO:0007669"/>
    <property type="project" value="TreeGrafter"/>
</dbReference>
<dbReference type="Gene3D" id="2.30.29.30">
    <property type="entry name" value="Pleckstrin-homology domain (PH domain)/Phosphotyrosine-binding domain (PTB)"/>
    <property type="match status" value="1"/>
</dbReference>
<evidence type="ECO:0000256" key="3">
    <source>
        <dbReference type="ARBA" id="ARBA00022927"/>
    </source>
</evidence>
<dbReference type="AlphaFoldDB" id="A0A8C5Q6C5"/>
<comment type="similarity">
    <text evidence="1">Belongs to the sorting nexin family.</text>
</comment>
<gene>
    <name evidence="7" type="primary">SNX31</name>
</gene>
<protein>
    <recommendedName>
        <fullName evidence="5">Sorting nexin-31</fullName>
    </recommendedName>
</protein>
<dbReference type="InterPro" id="IPR001683">
    <property type="entry name" value="PX_dom"/>
</dbReference>
<proteinExistence type="inferred from homology"/>